<dbReference type="AlphaFoldDB" id="A8ZRK0"/>
<sequence>MQVTKRRRAPATHPQADEISQLISDRLQALSPAELLDTAQTVGVHRNTLYTLMKRRSRPTLDSACALLHHFGLPLAVREG</sequence>
<dbReference type="EMBL" id="CP000856">
    <property type="protein sequence ID" value="ABW35109.1"/>
    <property type="molecule type" value="Genomic_DNA"/>
</dbReference>
<proteinExistence type="predicted"/>
<evidence type="ECO:0000313" key="2">
    <source>
        <dbReference type="Proteomes" id="UP000002431"/>
    </source>
</evidence>
<evidence type="ECO:0000313" key="1">
    <source>
        <dbReference type="EMBL" id="ABW35109.1"/>
    </source>
</evidence>
<name>A8ZRK0_DEIGD</name>
<geneLocation type="plasmid" evidence="1 2">
    <name>pDGEO02</name>
</geneLocation>
<gene>
    <name evidence="1" type="ORF">Dgeo_3068</name>
</gene>
<protein>
    <recommendedName>
        <fullName evidence="3">HTH cro/C1-type domain-containing protein</fullName>
    </recommendedName>
</protein>
<dbReference type="RefSeq" id="WP_012173278.1">
    <property type="nucleotide sequence ID" value="NC_009939.1"/>
</dbReference>
<evidence type="ECO:0008006" key="3">
    <source>
        <dbReference type="Google" id="ProtNLM"/>
    </source>
</evidence>
<accession>A8ZRK0</accession>
<organism evidence="1 2">
    <name type="scientific">Deinococcus geothermalis (strain DSM 11300 / CIP 105573 / AG-3a)</name>
    <dbReference type="NCBI Taxonomy" id="319795"/>
    <lineage>
        <taxon>Bacteria</taxon>
        <taxon>Thermotogati</taxon>
        <taxon>Deinococcota</taxon>
        <taxon>Deinococci</taxon>
        <taxon>Deinococcales</taxon>
        <taxon>Deinococcaceae</taxon>
        <taxon>Deinococcus</taxon>
    </lineage>
</organism>
<dbReference type="Proteomes" id="UP000002431">
    <property type="component" value="Plasmid pDGEO02"/>
</dbReference>
<reference evidence="1" key="1">
    <citation type="submission" date="2007-10" db="EMBL/GenBank/DDBJ databases">
        <title>Complete sequence of Plasmid2 pDGEO02 of Deinococcus geothermalis DSM 11300.</title>
        <authorList>
            <consortium name="US DOE Joint Genome Institute"/>
            <person name="Copeland A."/>
            <person name="Lucas S."/>
            <person name="Lapidus A."/>
            <person name="Barry K."/>
            <person name="Detter J.C."/>
            <person name="Glavina del Rio T."/>
            <person name="Hammon N."/>
            <person name="Israni S."/>
            <person name="Dalin E."/>
            <person name="Tice H."/>
            <person name="Pitluck S."/>
            <person name="Brettin T."/>
            <person name="Bruce D."/>
            <person name="Han C."/>
            <person name="Tapia R."/>
            <person name="Saunders E."/>
            <person name="Gilna P."/>
            <person name="Schmutz J."/>
            <person name="Larimer F."/>
            <person name="Land M."/>
            <person name="Hauser L."/>
            <person name="Kyrpides N."/>
            <person name="Kim E."/>
            <person name="Daly M.J."/>
            <person name="Fredrickson J.K."/>
            <person name="Makarova K.S."/>
            <person name="Gaidamakova E.K."/>
            <person name="Zhai M."/>
            <person name="Richardson P."/>
        </authorList>
    </citation>
    <scope>NUCLEOTIDE SEQUENCE [LARGE SCALE GENOMIC DNA]</scope>
    <source>
        <strain evidence="1">DSM 11300</strain>
        <plasmid evidence="1">pDGEO02</plasmid>
    </source>
</reference>
<keyword evidence="2" id="KW-1185">Reference proteome</keyword>
<dbReference type="KEGG" id="dge:Dgeo_3068"/>
<keyword evidence="1" id="KW-0614">Plasmid</keyword>
<dbReference type="HOGENOM" id="CLU_2583908_0_0_0"/>